<name>A0ABU2G4I3_9EURY</name>
<gene>
    <name evidence="1" type="ORF">NDI79_16125</name>
</gene>
<protein>
    <recommendedName>
        <fullName evidence="3">Right handed beta helix region</fullName>
    </recommendedName>
</protein>
<dbReference type="Proteomes" id="UP001254813">
    <property type="component" value="Unassembled WGS sequence"/>
</dbReference>
<evidence type="ECO:0000313" key="1">
    <source>
        <dbReference type="EMBL" id="MDS0295702.1"/>
    </source>
</evidence>
<proteinExistence type="predicted"/>
<evidence type="ECO:0008006" key="3">
    <source>
        <dbReference type="Google" id="ProtNLM"/>
    </source>
</evidence>
<evidence type="ECO:0000313" key="2">
    <source>
        <dbReference type="Proteomes" id="UP001254813"/>
    </source>
</evidence>
<dbReference type="EMBL" id="JAMQOQ010000004">
    <property type="protein sequence ID" value="MDS0295702.1"/>
    <property type="molecule type" value="Genomic_DNA"/>
</dbReference>
<accession>A0ABU2G4I3</accession>
<dbReference type="InterPro" id="IPR011050">
    <property type="entry name" value="Pectin_lyase_fold/virulence"/>
</dbReference>
<comment type="caution">
    <text evidence="1">The sequence shown here is derived from an EMBL/GenBank/DDBJ whole genome shotgun (WGS) entry which is preliminary data.</text>
</comment>
<dbReference type="RefSeq" id="WP_310929650.1">
    <property type="nucleotide sequence ID" value="NZ_JAMQOQ010000004.1"/>
</dbReference>
<keyword evidence="2" id="KW-1185">Reference proteome</keyword>
<reference evidence="1 2" key="1">
    <citation type="submission" date="2022-06" db="EMBL/GenBank/DDBJ databases">
        <title>Halogeometricum sp. a new haloarchaeum isolate from saline soil.</title>
        <authorList>
            <person name="Strakova D."/>
            <person name="Galisteo C."/>
            <person name="Sanchez-Porro C."/>
            <person name="Ventosa A."/>
        </authorList>
    </citation>
    <scope>NUCLEOTIDE SEQUENCE [LARGE SCALE GENOMIC DNA]</scope>
    <source>
        <strain evidence="2">S3BR25-2</strain>
    </source>
</reference>
<sequence>MTRHDITFDRTVDAVDDLGLDPDEGAVVDETLATVESGTRVEFPTGRYLVDSCWIRSDNVGLVAADGADPVFVPAEPVSDSEDWTLLLKTGGDYVVSGIEFDFTREGYGGSLRLMAREGDFHVEDVRVRGIAPDSVDGLAVAVDDPDGVGTVERFYARDGSGYDSPSHGIFVADSHAGRLDVVDCEVWNWSDNGLYASSPGYVGSYRGTETTERGDGEVHVLGGVYKNNNIANVRIGTTDSSVKGVTVVNERNPSGDTWDSRGYDIMPRSGSEPDPVVNARGVWLANRTNLLVEDCDIRMETGRASGAVVVGNSVGAAVVRDTRVRVTSDDVGQVISAGSPNVQWDDTRVTFSNLSVTGYGGAGGAAVRVRGRDGTVFDGCCLRLDADGQHGVVFEDGTGRFEDTRITCSGEAVVGADATGVTAAESCPRPNVDDH</sequence>
<dbReference type="SUPFAM" id="SSF51126">
    <property type="entry name" value="Pectin lyase-like"/>
    <property type="match status" value="1"/>
</dbReference>
<organism evidence="1 2">
    <name type="scientific">Halogeometricum luteum</name>
    <dbReference type="NCBI Taxonomy" id="2950537"/>
    <lineage>
        <taxon>Archaea</taxon>
        <taxon>Methanobacteriati</taxon>
        <taxon>Methanobacteriota</taxon>
        <taxon>Stenosarchaea group</taxon>
        <taxon>Halobacteria</taxon>
        <taxon>Halobacteriales</taxon>
        <taxon>Haloferacaceae</taxon>
        <taxon>Halogeometricum</taxon>
    </lineage>
</organism>